<proteinExistence type="inferred from homology"/>
<dbReference type="PANTHER" id="PTHR30576">
    <property type="entry name" value="COLANIC BIOSYNTHESIS UDP-GLUCOSE LIPID CARRIER TRANSFERASE"/>
    <property type="match status" value="1"/>
</dbReference>
<accession>A0A7W5ZFS5</accession>
<evidence type="ECO:0000256" key="3">
    <source>
        <dbReference type="ARBA" id="ARBA00022679"/>
    </source>
</evidence>
<keyword evidence="10" id="KW-1185">Reference proteome</keyword>
<dbReference type="GO" id="GO:0016780">
    <property type="term" value="F:phosphotransferase activity, for other substituted phosphate groups"/>
    <property type="evidence" value="ECO:0007669"/>
    <property type="project" value="TreeGrafter"/>
</dbReference>
<organism evidence="9 10">
    <name type="scientific">Runella defluvii</name>
    <dbReference type="NCBI Taxonomy" id="370973"/>
    <lineage>
        <taxon>Bacteria</taxon>
        <taxon>Pseudomonadati</taxon>
        <taxon>Bacteroidota</taxon>
        <taxon>Cytophagia</taxon>
        <taxon>Cytophagales</taxon>
        <taxon>Spirosomataceae</taxon>
        <taxon>Runella</taxon>
    </lineage>
</organism>
<dbReference type="PANTHER" id="PTHR30576:SF0">
    <property type="entry name" value="UNDECAPRENYL-PHOSPHATE N-ACETYLGALACTOSAMINYL 1-PHOSPHATE TRANSFERASE-RELATED"/>
    <property type="match status" value="1"/>
</dbReference>
<keyword evidence="3 9" id="KW-0808">Transferase</keyword>
<name>A0A7W5ZFS5_9BACT</name>
<dbReference type="Pfam" id="PF13727">
    <property type="entry name" value="CoA_binding_3"/>
    <property type="match status" value="1"/>
</dbReference>
<comment type="similarity">
    <text evidence="2">Belongs to the bacterial sugar transferase family.</text>
</comment>
<feature type="transmembrane region" description="Helical" evidence="7">
    <location>
        <begin position="250"/>
        <end position="273"/>
    </location>
</feature>
<dbReference type="InterPro" id="IPR017475">
    <property type="entry name" value="EPS_sugar_tfrase"/>
</dbReference>
<dbReference type="EMBL" id="JACIBY010000001">
    <property type="protein sequence ID" value="MBB3836406.1"/>
    <property type="molecule type" value="Genomic_DNA"/>
</dbReference>
<feature type="transmembrane region" description="Helical" evidence="7">
    <location>
        <begin position="87"/>
        <end position="108"/>
    </location>
</feature>
<keyword evidence="5 7" id="KW-1133">Transmembrane helix</keyword>
<keyword evidence="6 7" id="KW-0472">Membrane</keyword>
<feature type="domain" description="Bacterial sugar transferase" evidence="8">
    <location>
        <begin position="248"/>
        <end position="429"/>
    </location>
</feature>
<evidence type="ECO:0000259" key="8">
    <source>
        <dbReference type="Pfam" id="PF02397"/>
    </source>
</evidence>
<feature type="transmembrane region" description="Helical" evidence="7">
    <location>
        <begin position="412"/>
        <end position="429"/>
    </location>
</feature>
<feature type="transmembrane region" description="Helical" evidence="7">
    <location>
        <begin position="22"/>
        <end position="42"/>
    </location>
</feature>
<dbReference type="GO" id="GO:0016020">
    <property type="term" value="C:membrane"/>
    <property type="evidence" value="ECO:0007669"/>
    <property type="project" value="UniProtKB-SubCell"/>
</dbReference>
<comment type="caution">
    <text evidence="9">The sequence shown here is derived from an EMBL/GenBank/DDBJ whole genome shotgun (WGS) entry which is preliminary data.</text>
</comment>
<keyword evidence="4 7" id="KW-0812">Transmembrane</keyword>
<feature type="transmembrane region" description="Helical" evidence="7">
    <location>
        <begin position="54"/>
        <end position="75"/>
    </location>
</feature>
<evidence type="ECO:0000256" key="6">
    <source>
        <dbReference type="ARBA" id="ARBA00023136"/>
    </source>
</evidence>
<evidence type="ECO:0000256" key="4">
    <source>
        <dbReference type="ARBA" id="ARBA00022692"/>
    </source>
</evidence>
<comment type="subcellular location">
    <subcellularLocation>
        <location evidence="1">Membrane</location>
        <topology evidence="1">Multi-pass membrane protein</topology>
    </subcellularLocation>
</comment>
<dbReference type="InterPro" id="IPR003362">
    <property type="entry name" value="Bact_transf"/>
</dbReference>
<gene>
    <name evidence="9" type="ORF">FHS57_000388</name>
</gene>
<evidence type="ECO:0000313" key="10">
    <source>
        <dbReference type="Proteomes" id="UP000541352"/>
    </source>
</evidence>
<evidence type="ECO:0000313" key="9">
    <source>
        <dbReference type="EMBL" id="MBB3836406.1"/>
    </source>
</evidence>
<dbReference type="Proteomes" id="UP000541352">
    <property type="component" value="Unassembled WGS sequence"/>
</dbReference>
<dbReference type="NCBIfam" id="TIGR03025">
    <property type="entry name" value="EPS_sugtrans"/>
    <property type="match status" value="1"/>
</dbReference>
<protein>
    <submittedName>
        <fullName evidence="9">Putative colanic acid biosynthesis UDP-glucose lipid carrier transferase</fullName>
    </submittedName>
</protein>
<evidence type="ECO:0000256" key="7">
    <source>
        <dbReference type="SAM" id="Phobius"/>
    </source>
</evidence>
<dbReference type="Pfam" id="PF02397">
    <property type="entry name" value="Bac_transf"/>
    <property type="match status" value="1"/>
</dbReference>
<dbReference type="AlphaFoldDB" id="A0A7W5ZFS5"/>
<evidence type="ECO:0000256" key="5">
    <source>
        <dbReference type="ARBA" id="ARBA00022989"/>
    </source>
</evidence>
<evidence type="ECO:0000256" key="1">
    <source>
        <dbReference type="ARBA" id="ARBA00004141"/>
    </source>
</evidence>
<sequence>MSFEIGNALVSPNSSSINNKNIVFLSFLGFCWLLIVSVLRPYKHTRLKFHVFTLIYKHLISVLLFSALGVFIWMLLQDFHLPRLQLFYTFLLFWIFGCTWRTAAVVLLKIYRANGNNTLNYVIVGYNDTSQRIKRFYDQHPEFGYKFYGYFDELSATNKPLIRGDYSVLNQLLASNQIDTVYCCIPRVGHPLLKDMVEKSNTASYKVKLVVDFAFFFSQAPSLEFHGITPVISLSSEFLDYSKEYISKRLFDVIFSSSILLLGFPIFLLLGLITKLTSKGPVIFSQDRTGQWGKKFKIYKFRSMYVGARLGHSEGTLDKRITPWGRFLRKTRLDELPQFYNVLRGDMSVVGPRPLADYDVKTLMDESPDDFKLILSVKPGITSIGQVKFGYAGSPDEIKRRLRYDLLYLNKISFFFDMWLIMKTMVIMIKKQGK</sequence>
<evidence type="ECO:0000256" key="2">
    <source>
        <dbReference type="ARBA" id="ARBA00006464"/>
    </source>
</evidence>
<reference evidence="9 10" key="1">
    <citation type="submission" date="2020-08" db="EMBL/GenBank/DDBJ databases">
        <title>Genomic Encyclopedia of Type Strains, Phase IV (KMG-IV): sequencing the most valuable type-strain genomes for metagenomic binning, comparative biology and taxonomic classification.</title>
        <authorList>
            <person name="Goeker M."/>
        </authorList>
    </citation>
    <scope>NUCLEOTIDE SEQUENCE [LARGE SCALE GENOMIC DNA]</scope>
    <source>
        <strain evidence="9 10">DSM 17976</strain>
    </source>
</reference>
<dbReference type="Gene3D" id="3.40.50.720">
    <property type="entry name" value="NAD(P)-binding Rossmann-like Domain"/>
    <property type="match status" value="1"/>
</dbReference>